<evidence type="ECO:0000256" key="6">
    <source>
        <dbReference type="SAM" id="Coils"/>
    </source>
</evidence>
<feature type="region of interest" description="Disordered" evidence="7">
    <location>
        <begin position="149"/>
        <end position="171"/>
    </location>
</feature>
<evidence type="ECO:0000256" key="1">
    <source>
        <dbReference type="ARBA" id="ARBA00023015"/>
    </source>
</evidence>
<organism evidence="9 10">
    <name type="scientific">Spodoptera frugiperda</name>
    <name type="common">Fall armyworm</name>
    <dbReference type="NCBI Taxonomy" id="7108"/>
    <lineage>
        <taxon>Eukaryota</taxon>
        <taxon>Metazoa</taxon>
        <taxon>Ecdysozoa</taxon>
        <taxon>Arthropoda</taxon>
        <taxon>Hexapoda</taxon>
        <taxon>Insecta</taxon>
        <taxon>Pterygota</taxon>
        <taxon>Neoptera</taxon>
        <taxon>Endopterygota</taxon>
        <taxon>Lepidoptera</taxon>
        <taxon>Glossata</taxon>
        <taxon>Ditrysia</taxon>
        <taxon>Noctuoidea</taxon>
        <taxon>Noctuidae</taxon>
        <taxon>Amphipyrinae</taxon>
        <taxon>Spodoptera</taxon>
    </lineage>
</organism>
<keyword evidence="1" id="KW-0805">Transcription regulation</keyword>
<keyword evidence="9" id="KW-1185">Reference proteome</keyword>
<dbReference type="Gene3D" id="1.10.880.10">
    <property type="entry name" value="Transcription factor, Skn-1-like, DNA-binding domain"/>
    <property type="match status" value="1"/>
</dbReference>
<dbReference type="AlphaFoldDB" id="A0A9R0E1F5"/>
<dbReference type="InterPro" id="IPR004826">
    <property type="entry name" value="bZIP_Maf"/>
</dbReference>
<feature type="compositionally biased region" description="Basic and acidic residues" evidence="7">
    <location>
        <begin position="1075"/>
        <end position="1098"/>
    </location>
</feature>
<gene>
    <name evidence="10 11" type="primary">LOC118281287</name>
</gene>
<dbReference type="Proteomes" id="UP000829999">
    <property type="component" value="Chromosome 19"/>
</dbReference>
<feature type="region of interest" description="Disordered" evidence="7">
    <location>
        <begin position="909"/>
        <end position="929"/>
    </location>
</feature>
<evidence type="ECO:0000256" key="7">
    <source>
        <dbReference type="SAM" id="MobiDB-lite"/>
    </source>
</evidence>
<protein>
    <submittedName>
        <fullName evidence="10 11">Segmentation protein cap'n'collar isoform X1</fullName>
    </submittedName>
</protein>
<evidence type="ECO:0000256" key="2">
    <source>
        <dbReference type="ARBA" id="ARBA00023125"/>
    </source>
</evidence>
<dbReference type="SUPFAM" id="SSF47454">
    <property type="entry name" value="A DNA-binding domain in eukaryotic transcription factors"/>
    <property type="match status" value="1"/>
</dbReference>
<evidence type="ECO:0000313" key="9">
    <source>
        <dbReference type="Proteomes" id="UP000829999"/>
    </source>
</evidence>
<feature type="region of interest" description="Disordered" evidence="7">
    <location>
        <begin position="1046"/>
        <end position="1098"/>
    </location>
</feature>
<name>A0A9R0E1F5_SPOFR</name>
<dbReference type="InterPro" id="IPR004827">
    <property type="entry name" value="bZIP"/>
</dbReference>
<dbReference type="InterPro" id="IPR008917">
    <property type="entry name" value="TF_DNA-bd_sf"/>
</dbReference>
<dbReference type="Pfam" id="PF03131">
    <property type="entry name" value="bZIP_Maf"/>
    <property type="match status" value="1"/>
</dbReference>
<keyword evidence="3" id="KW-0010">Activator</keyword>
<dbReference type="InterPro" id="IPR047167">
    <property type="entry name" value="NFE2-like"/>
</dbReference>
<feature type="region of interest" description="Disordered" evidence="7">
    <location>
        <begin position="510"/>
        <end position="536"/>
    </location>
</feature>
<proteinExistence type="predicted"/>
<feature type="compositionally biased region" description="Basic residues" evidence="7">
    <location>
        <begin position="588"/>
        <end position="600"/>
    </location>
</feature>
<evidence type="ECO:0000256" key="4">
    <source>
        <dbReference type="ARBA" id="ARBA00023163"/>
    </source>
</evidence>
<feature type="coiled-coil region" evidence="6">
    <location>
        <begin position="998"/>
        <end position="1032"/>
    </location>
</feature>
<dbReference type="RefSeq" id="XP_050556989.1">
    <property type="nucleotide sequence ID" value="XM_050701032.1"/>
</dbReference>
<feature type="compositionally biased region" description="Acidic residues" evidence="7">
    <location>
        <begin position="154"/>
        <end position="163"/>
    </location>
</feature>
<feature type="region of interest" description="Disordered" evidence="7">
    <location>
        <begin position="580"/>
        <end position="600"/>
    </location>
</feature>
<dbReference type="GO" id="GO:0000978">
    <property type="term" value="F:RNA polymerase II cis-regulatory region sequence-specific DNA binding"/>
    <property type="evidence" value="ECO:0007669"/>
    <property type="project" value="InterPro"/>
</dbReference>
<keyword evidence="4" id="KW-0804">Transcription</keyword>
<feature type="coiled-coil region" evidence="6">
    <location>
        <begin position="404"/>
        <end position="431"/>
    </location>
</feature>
<dbReference type="RefSeq" id="XP_050556988.1">
    <property type="nucleotide sequence ID" value="XM_050701031.1"/>
</dbReference>
<dbReference type="GO" id="GO:0005634">
    <property type="term" value="C:nucleus"/>
    <property type="evidence" value="ECO:0007669"/>
    <property type="project" value="TreeGrafter"/>
</dbReference>
<accession>A0A9R0E1F5</accession>
<dbReference type="SMART" id="SM00338">
    <property type="entry name" value="BRLZ"/>
    <property type="match status" value="1"/>
</dbReference>
<dbReference type="PANTHER" id="PTHR24411:SF55">
    <property type="entry name" value="SEGMENTATION PROTEIN CAP'N'COLLAR"/>
    <property type="match status" value="1"/>
</dbReference>
<keyword evidence="6" id="KW-0175">Coiled coil</keyword>
<keyword evidence="2" id="KW-0238">DNA-binding</keyword>
<evidence type="ECO:0000256" key="5">
    <source>
        <dbReference type="ARBA" id="ARBA00023242"/>
    </source>
</evidence>
<dbReference type="OrthoDB" id="7458135at2759"/>
<feature type="compositionally biased region" description="Low complexity" evidence="7">
    <location>
        <begin position="910"/>
        <end position="924"/>
    </location>
</feature>
<dbReference type="GeneID" id="118281287"/>
<feature type="region of interest" description="Disordered" evidence="7">
    <location>
        <begin position="730"/>
        <end position="753"/>
    </location>
</feature>
<evidence type="ECO:0000259" key="8">
    <source>
        <dbReference type="PROSITE" id="PS50217"/>
    </source>
</evidence>
<evidence type="ECO:0000313" key="11">
    <source>
        <dbReference type="RefSeq" id="XP_050556989.1"/>
    </source>
</evidence>
<keyword evidence="5" id="KW-0539">Nucleus</keyword>
<dbReference type="PROSITE" id="PS50217">
    <property type="entry name" value="BZIP"/>
    <property type="match status" value="1"/>
</dbReference>
<reference evidence="10 11" key="1">
    <citation type="submission" date="2025-04" db="UniProtKB">
        <authorList>
            <consortium name="RefSeq"/>
        </authorList>
    </citation>
    <scope>IDENTIFICATION</scope>
    <source>
        <tissue evidence="10 11">Whole larval tissue</tissue>
    </source>
</reference>
<dbReference type="PROSITE" id="PS00036">
    <property type="entry name" value="BZIP_BASIC"/>
    <property type="match status" value="1"/>
</dbReference>
<dbReference type="PANTHER" id="PTHR24411">
    <property type="entry name" value="NUCLEAR FACTOR ERYTHROID 2-RELATED FACTOR"/>
    <property type="match status" value="1"/>
</dbReference>
<sequence>MISLKKLYGDELLRLALVLSLLKVDPNDYLERETQQMLAGLHISNGSDWSLEQEARTLIRPRYVHPKSLDNILINYERQLFEELNSLGRYGNPETDYNERIWSNRAPILHTYLVNNVATDAVAPPLASATVNENAEDSVSADDNVAQEVKVEETGEEEVETEEAERNNEERPDAVVTLSADFLHNRTEEDIFAEIASRSFDVNELLVQPSEMQIKKEDEDFEVHVKKEAEDDLYSDNAIDFMPFFSSKTEMEFGETNSVLQQNMADLQEFNDVDDGKELKHDLEYLDVKQQQENLEQYLLENTPLDAEVYELAPMFEEELVLNVKRERASTSFTASSSGVSDMDASTDGVDVKMEPDEGHHTGDELTQEDMDLIEVLWKQDVDMGFSLEDPMQPEGPTATKVLGDEIEKELKLAEEKIVKKNEEKAEIEKVKASLLDSEIKEDDPWAGLSYTVDTETDAIQAAQDEETSSSAAGEVMGEYVIQGDLPRELVSSEESRFDLLEEALGLVELGEEPETKNEPPEAIEGSSSGSTTSSEMLHPAMRHVPHHPLAHYHNQSLMRSMSVEQRWQDLASLLTIPPPPPPDQYQHYHHHHAHQHPHPHNIAAHGAAGGYGSNYHTAIPPVPEKHPEAYGGAAAPLDGAYKVESNQHPQQHDPLYYQNASAEMAGPTNQDGFLQSILNDEDLQLMDMAMNEGMYTMRMLDGAGPHHAPHHTHSHMMITERDSASDSAVSSMGSERVPSLSDGEWCDGSDSAQEFHSSKFRPYDNTFGRDRSAPHQPQKKHHMFGKRCFQEQPAPTLDPVGRPGVVKYECPEQTYHHENMHMHNVPDFTPRPQLAPPHVTNLHAPALDLNTAHSSHALLQSNIPSPAPPRFAYGSAERVRHNHTYSAPIAANDQRPAAVRDKRVRRLTDGSMSDGGSSATSSGQHLSRDEKRAKALVIAGIPLEVQDIINLPMDEFNERLSKHDLSEAQLSLIRDIRRRGKNKVAAQNCRKRKLDQITSLADEVRTVRDRKQRTQREHSSLLAERQRVKERFAALYRHVFQNLRDPEGRPLSSQQYSLQQAADGNVVLVPKMPQHQDHPMNRTNDDDMDRKAKSYDQ</sequence>
<dbReference type="CDD" id="cd14698">
    <property type="entry name" value="bZIP_CNC"/>
    <property type="match status" value="1"/>
</dbReference>
<evidence type="ECO:0000313" key="10">
    <source>
        <dbReference type="RefSeq" id="XP_050556988.1"/>
    </source>
</evidence>
<feature type="compositionally biased region" description="Low complexity" evidence="7">
    <location>
        <begin position="1052"/>
        <end position="1061"/>
    </location>
</feature>
<dbReference type="GO" id="GO:0000981">
    <property type="term" value="F:DNA-binding transcription factor activity, RNA polymerase II-specific"/>
    <property type="evidence" value="ECO:0007669"/>
    <property type="project" value="TreeGrafter"/>
</dbReference>
<feature type="compositionally biased region" description="Low complexity" evidence="7">
    <location>
        <begin position="525"/>
        <end position="536"/>
    </location>
</feature>
<feature type="domain" description="BZIP" evidence="8">
    <location>
        <begin position="973"/>
        <end position="1036"/>
    </location>
</feature>
<evidence type="ECO:0000256" key="3">
    <source>
        <dbReference type="ARBA" id="ARBA00023159"/>
    </source>
</evidence>